<evidence type="ECO:0000256" key="3">
    <source>
        <dbReference type="ARBA" id="ARBA00022722"/>
    </source>
</evidence>
<reference evidence="5 6" key="1">
    <citation type="submission" date="2023-11" db="EMBL/GenBank/DDBJ databases">
        <authorList>
            <person name="Hedman E."/>
            <person name="Englund M."/>
            <person name="Stromberg M."/>
            <person name="Nyberg Akerstrom W."/>
            <person name="Nylinder S."/>
            <person name="Jareborg N."/>
            <person name="Kallberg Y."/>
            <person name="Kronander E."/>
        </authorList>
    </citation>
    <scope>NUCLEOTIDE SEQUENCE [LARGE SCALE GENOMIC DNA]</scope>
</reference>
<dbReference type="PANTHER" id="PTHR37984:SF5">
    <property type="entry name" value="PROTEIN NYNRIN-LIKE"/>
    <property type="match status" value="1"/>
</dbReference>
<gene>
    <name evidence="5" type="ORF">PARMNEM_LOCUS16702</name>
</gene>
<dbReference type="PANTHER" id="PTHR37984">
    <property type="entry name" value="PROTEIN CBG26694"/>
    <property type="match status" value="1"/>
</dbReference>
<evidence type="ECO:0000313" key="6">
    <source>
        <dbReference type="Proteomes" id="UP001314205"/>
    </source>
</evidence>
<evidence type="ECO:0000256" key="4">
    <source>
        <dbReference type="ARBA" id="ARBA00022759"/>
    </source>
</evidence>
<dbReference type="Proteomes" id="UP001314205">
    <property type="component" value="Unassembled WGS sequence"/>
</dbReference>
<organism evidence="5 6">
    <name type="scientific">Parnassius mnemosyne</name>
    <name type="common">clouded apollo</name>
    <dbReference type="NCBI Taxonomy" id="213953"/>
    <lineage>
        <taxon>Eukaryota</taxon>
        <taxon>Metazoa</taxon>
        <taxon>Ecdysozoa</taxon>
        <taxon>Arthropoda</taxon>
        <taxon>Hexapoda</taxon>
        <taxon>Insecta</taxon>
        <taxon>Pterygota</taxon>
        <taxon>Neoptera</taxon>
        <taxon>Endopterygota</taxon>
        <taxon>Lepidoptera</taxon>
        <taxon>Glossata</taxon>
        <taxon>Ditrysia</taxon>
        <taxon>Papilionoidea</taxon>
        <taxon>Papilionidae</taxon>
        <taxon>Parnassiinae</taxon>
        <taxon>Parnassini</taxon>
        <taxon>Parnassius</taxon>
        <taxon>Driopa</taxon>
    </lineage>
</organism>
<keyword evidence="2" id="KW-0548">Nucleotidyltransferase</keyword>
<dbReference type="GO" id="GO:0016779">
    <property type="term" value="F:nucleotidyltransferase activity"/>
    <property type="evidence" value="ECO:0007669"/>
    <property type="project" value="UniProtKB-KW"/>
</dbReference>
<proteinExistence type="predicted"/>
<keyword evidence="3" id="KW-0540">Nuclease</keyword>
<keyword evidence="4" id="KW-0378">Hydrolase</keyword>
<sequence>MEVDSGSAISVMSEQFFLQYFPTVTLNYKCNIRICVYNGHKITPLGYFCTKVKYNGFMKQLNFFVIKNGGPPLLGRDFMSQFKIKLTSVNNNNILVDSYESEVQNLLNTYADLWSKELGAFNKFKITLHLKDNAVPKFFKPRTVPFALKDKVN</sequence>
<accession>A0AAV1LV30</accession>
<dbReference type="GO" id="GO:0004519">
    <property type="term" value="F:endonuclease activity"/>
    <property type="evidence" value="ECO:0007669"/>
    <property type="project" value="UniProtKB-KW"/>
</dbReference>
<keyword evidence="1" id="KW-0808">Transferase</keyword>
<keyword evidence="6" id="KW-1185">Reference proteome</keyword>
<dbReference type="AlphaFoldDB" id="A0AAV1LV30"/>
<dbReference type="InterPro" id="IPR050951">
    <property type="entry name" value="Retrovirus_Pol_polyprotein"/>
</dbReference>
<protein>
    <submittedName>
        <fullName evidence="5">Uncharacterized protein</fullName>
    </submittedName>
</protein>
<dbReference type="EMBL" id="CAVLGL010000094">
    <property type="protein sequence ID" value="CAK1597496.1"/>
    <property type="molecule type" value="Genomic_DNA"/>
</dbReference>
<keyword evidence="4" id="KW-0255">Endonuclease</keyword>
<evidence type="ECO:0000313" key="5">
    <source>
        <dbReference type="EMBL" id="CAK1597496.1"/>
    </source>
</evidence>
<name>A0AAV1LV30_9NEOP</name>
<dbReference type="Gene3D" id="2.40.70.10">
    <property type="entry name" value="Acid Proteases"/>
    <property type="match status" value="1"/>
</dbReference>
<evidence type="ECO:0000256" key="1">
    <source>
        <dbReference type="ARBA" id="ARBA00022679"/>
    </source>
</evidence>
<dbReference type="InterPro" id="IPR021109">
    <property type="entry name" value="Peptidase_aspartic_dom_sf"/>
</dbReference>
<dbReference type="SUPFAM" id="SSF50630">
    <property type="entry name" value="Acid proteases"/>
    <property type="match status" value="1"/>
</dbReference>
<comment type="caution">
    <text evidence="5">The sequence shown here is derived from an EMBL/GenBank/DDBJ whole genome shotgun (WGS) entry which is preliminary data.</text>
</comment>
<evidence type="ECO:0000256" key="2">
    <source>
        <dbReference type="ARBA" id="ARBA00022695"/>
    </source>
</evidence>